<dbReference type="GO" id="GO:0005829">
    <property type="term" value="C:cytosol"/>
    <property type="evidence" value="ECO:0007669"/>
    <property type="project" value="TreeGrafter"/>
</dbReference>
<name>A0A1I6LAK6_9FIRM</name>
<sequence>MSKIVFVFPGQGAQYVGMAKEFYDSFAECKEVFDKAAEVLDFDITELCFNDNEDINKTEYTQAAILTASISILRAVEMRGIKPDYTAGLSLGEFSALVANGTFSFEDAVKVVRKRGIYMENEVPNGKGTMAAVLGLNSDVIESICNKVTVEEGNPVEPANYNCPGQVVISGERQAVLRAKEEMEQAGAKKVVLLNVSGPFHSVMLEGVEEKLRKEFAQVEFHKGLIPYVSSVTGEKVDVDTDLQIIKGLLEKQVHVSVKWQQTVEKLIEEGADTFIEIGPGKTLSAFIKKINRGVKVVNIEKISDLDKLNDLL</sequence>
<dbReference type="Pfam" id="PF00698">
    <property type="entry name" value="Acyl_transf_1"/>
    <property type="match status" value="1"/>
</dbReference>
<evidence type="ECO:0000256" key="4">
    <source>
        <dbReference type="PIRNR" id="PIRNR000446"/>
    </source>
</evidence>
<feature type="active site" evidence="5">
    <location>
        <position position="201"/>
    </location>
</feature>
<dbReference type="AlphaFoldDB" id="A0A1I6LAK6"/>
<evidence type="ECO:0000313" key="7">
    <source>
        <dbReference type="EMBL" id="SFS00449.1"/>
    </source>
</evidence>
<dbReference type="PANTHER" id="PTHR42681:SF1">
    <property type="entry name" value="MALONYL-COA-ACYL CARRIER PROTEIN TRANSACYLASE, MITOCHONDRIAL"/>
    <property type="match status" value="1"/>
</dbReference>
<gene>
    <name evidence="7" type="ORF">SAMN05661086_03162</name>
</gene>
<dbReference type="InterPro" id="IPR004410">
    <property type="entry name" value="Malonyl_CoA-ACP_transAc_FabD"/>
</dbReference>
<dbReference type="InterPro" id="IPR050858">
    <property type="entry name" value="Mal-CoA-ACP_Trans/PKS_FabD"/>
</dbReference>
<dbReference type="SUPFAM" id="SSF55048">
    <property type="entry name" value="Probable ACP-binding domain of malonyl-CoA ACP transacylase"/>
    <property type="match status" value="1"/>
</dbReference>
<dbReference type="OrthoDB" id="9805460at2"/>
<evidence type="ECO:0000259" key="6">
    <source>
        <dbReference type="SMART" id="SM00827"/>
    </source>
</evidence>
<dbReference type="InterPro" id="IPR001227">
    <property type="entry name" value="Ac_transferase_dom_sf"/>
</dbReference>
<keyword evidence="1 4" id="KW-0808">Transferase</keyword>
<dbReference type="PANTHER" id="PTHR42681">
    <property type="entry name" value="MALONYL-COA-ACYL CARRIER PROTEIN TRANSACYLASE, MITOCHONDRIAL"/>
    <property type="match status" value="1"/>
</dbReference>
<organism evidence="7 8">
    <name type="scientific">Anaeromicropila populeti</name>
    <dbReference type="NCBI Taxonomy" id="37658"/>
    <lineage>
        <taxon>Bacteria</taxon>
        <taxon>Bacillati</taxon>
        <taxon>Bacillota</taxon>
        <taxon>Clostridia</taxon>
        <taxon>Lachnospirales</taxon>
        <taxon>Lachnospiraceae</taxon>
        <taxon>Anaeromicropila</taxon>
    </lineage>
</organism>
<dbReference type="Gene3D" id="3.40.366.10">
    <property type="entry name" value="Malonyl-Coenzyme A Acyl Carrier Protein, domain 2"/>
    <property type="match status" value="1"/>
</dbReference>
<dbReference type="Gene3D" id="3.30.70.250">
    <property type="entry name" value="Malonyl-CoA ACP transacylase, ACP-binding"/>
    <property type="match status" value="1"/>
</dbReference>
<dbReference type="GO" id="GO:0004314">
    <property type="term" value="F:[acyl-carrier-protein] S-malonyltransferase activity"/>
    <property type="evidence" value="ECO:0007669"/>
    <property type="project" value="UniProtKB-EC"/>
</dbReference>
<evidence type="ECO:0000256" key="5">
    <source>
        <dbReference type="PIRSR" id="PIRSR000446-1"/>
    </source>
</evidence>
<proteinExistence type="inferred from homology"/>
<dbReference type="PIRSF" id="PIRSF000446">
    <property type="entry name" value="Mct"/>
    <property type="match status" value="1"/>
</dbReference>
<keyword evidence="2 4" id="KW-0012">Acyltransferase</keyword>
<dbReference type="SMART" id="SM00827">
    <property type="entry name" value="PKS_AT"/>
    <property type="match status" value="1"/>
</dbReference>
<dbReference type="InterPro" id="IPR016036">
    <property type="entry name" value="Malonyl_transacylase_ACP-bd"/>
</dbReference>
<evidence type="ECO:0000256" key="1">
    <source>
        <dbReference type="ARBA" id="ARBA00022679"/>
    </source>
</evidence>
<feature type="domain" description="Malonyl-CoA:ACP transacylase (MAT)" evidence="6">
    <location>
        <begin position="7"/>
        <end position="295"/>
    </location>
</feature>
<dbReference type="NCBIfam" id="TIGR00128">
    <property type="entry name" value="fabD"/>
    <property type="match status" value="1"/>
</dbReference>
<accession>A0A1I6LAK6</accession>
<keyword evidence="8" id="KW-1185">Reference proteome</keyword>
<dbReference type="Proteomes" id="UP000199659">
    <property type="component" value="Unassembled WGS sequence"/>
</dbReference>
<dbReference type="InterPro" id="IPR016035">
    <property type="entry name" value="Acyl_Trfase/lysoPLipase"/>
</dbReference>
<evidence type="ECO:0000256" key="3">
    <source>
        <dbReference type="ARBA" id="ARBA00048462"/>
    </source>
</evidence>
<dbReference type="EMBL" id="FOYZ01000015">
    <property type="protein sequence ID" value="SFS00449.1"/>
    <property type="molecule type" value="Genomic_DNA"/>
</dbReference>
<comment type="similarity">
    <text evidence="4">Belongs to the fabD family.</text>
</comment>
<dbReference type="STRING" id="37658.SAMN05661086_03162"/>
<dbReference type="RefSeq" id="WP_092562890.1">
    <property type="nucleotide sequence ID" value="NZ_FOYZ01000015.1"/>
</dbReference>
<feature type="active site" evidence="5">
    <location>
        <position position="90"/>
    </location>
</feature>
<reference evidence="7 8" key="1">
    <citation type="submission" date="2016-10" db="EMBL/GenBank/DDBJ databases">
        <authorList>
            <person name="de Groot N.N."/>
        </authorList>
    </citation>
    <scope>NUCLEOTIDE SEQUENCE [LARGE SCALE GENOMIC DNA]</scope>
    <source>
        <strain evidence="7 8">743A</strain>
    </source>
</reference>
<evidence type="ECO:0000256" key="2">
    <source>
        <dbReference type="ARBA" id="ARBA00023315"/>
    </source>
</evidence>
<dbReference type="EC" id="2.3.1.39" evidence="4"/>
<dbReference type="InterPro" id="IPR024925">
    <property type="entry name" value="Malonyl_CoA-ACP_transAc"/>
</dbReference>
<dbReference type="FunFam" id="3.30.70.250:FF:000001">
    <property type="entry name" value="Malonyl CoA-acyl carrier protein transacylase"/>
    <property type="match status" value="1"/>
</dbReference>
<evidence type="ECO:0000313" key="8">
    <source>
        <dbReference type="Proteomes" id="UP000199659"/>
    </source>
</evidence>
<dbReference type="SUPFAM" id="SSF52151">
    <property type="entry name" value="FabD/lysophospholipase-like"/>
    <property type="match status" value="1"/>
</dbReference>
<dbReference type="GO" id="GO:0006633">
    <property type="term" value="P:fatty acid biosynthetic process"/>
    <property type="evidence" value="ECO:0007669"/>
    <property type="project" value="TreeGrafter"/>
</dbReference>
<protein>
    <recommendedName>
        <fullName evidence="4">Malonyl CoA-acyl carrier protein transacylase</fullName>
        <ecNumber evidence="4">2.3.1.39</ecNumber>
    </recommendedName>
</protein>
<dbReference type="InterPro" id="IPR014043">
    <property type="entry name" value="Acyl_transferase_dom"/>
</dbReference>
<comment type="catalytic activity">
    <reaction evidence="3 4">
        <text>holo-[ACP] + malonyl-CoA = malonyl-[ACP] + CoA</text>
        <dbReference type="Rhea" id="RHEA:41792"/>
        <dbReference type="Rhea" id="RHEA-COMP:9623"/>
        <dbReference type="Rhea" id="RHEA-COMP:9685"/>
        <dbReference type="ChEBI" id="CHEBI:57287"/>
        <dbReference type="ChEBI" id="CHEBI:57384"/>
        <dbReference type="ChEBI" id="CHEBI:64479"/>
        <dbReference type="ChEBI" id="CHEBI:78449"/>
        <dbReference type="EC" id="2.3.1.39"/>
    </reaction>
</comment>